<accession>A0A6A6J2M9</accession>
<sequence length="785" mass="89638">MAVETDDFDYADNGRKRRDLGNDLEDIGQSTTEILNIDTTYQPGWGPREGFRENFQNWKDAIMRSFNIAERDFKVECTESPNEKFYAVYHPRKKMKRLLGYMRFSYDAMKLGSLEITNFKASLQRRHLGIGGTTKADDIQQMGQYGEGLKLSALVNRRHPHNYSFTIHSSGCKWFFGWNSDKKLICKIQRIPRAHLTEQKELAAEQDEQGKPRQAQGRDWEDVSVFIGEPRRCRSLKGEVITTSKVPLEEFEKWLSMTIDINGPTDVVRTKYGDLILDPKFENKIYIHGLQLPNGSKSGKKFKFGYNLLYAATGRDRDTTADADEEAGEISEIWDSVLTEETKIEDPRQCLAKYTVLLREHFHNAADVFNIEKHIDEEVTHLVWEEMLKEKKNGRPVFFYEAGGDPRDASTIEQRLKREPVPLESKLWKVFRDDLLCLTPLEEQLRLFRQAKPTTPKDTPFAKHVLKGLKALLALDPITANSRIIPVDGQGLGVLVNFHDNEWKLDDTWLTQEGSHELTFCEDQNKKETDSDYVFSCDHVILWIYDNMVNALKLQPESNITAEKEAFLKSMARTKMQQMPRAIKLAADRYRNGLVMSWVSVEPCNKGGMPIKATLHSTKCASNIKWEDELLHLPQRNPGCKCPSAASTVNSGQVRFMDLDKHQEYFPVLSRDTHHAMYGVVPAAVSPSDLTLPTWRPFYSVSEKVSPEKVAELFNNQPPPKGWKSVTHQDLFKDGFPYAYLWLSNEGSDAQIFVAKSKPNIVKADLKRALGGATSDAAEKKPKLG</sequence>
<dbReference type="OrthoDB" id="3796530at2759"/>
<protein>
    <submittedName>
        <fullName evidence="1">Uncharacterized protein</fullName>
    </submittedName>
</protein>
<gene>
    <name evidence="1" type="ORF">BU26DRAFT_575133</name>
</gene>
<reference evidence="1" key="1">
    <citation type="journal article" date="2020" name="Stud. Mycol.">
        <title>101 Dothideomycetes genomes: a test case for predicting lifestyles and emergence of pathogens.</title>
        <authorList>
            <person name="Haridas S."/>
            <person name="Albert R."/>
            <person name="Binder M."/>
            <person name="Bloem J."/>
            <person name="Labutti K."/>
            <person name="Salamov A."/>
            <person name="Andreopoulos B."/>
            <person name="Baker S."/>
            <person name="Barry K."/>
            <person name="Bills G."/>
            <person name="Bluhm B."/>
            <person name="Cannon C."/>
            <person name="Castanera R."/>
            <person name="Culley D."/>
            <person name="Daum C."/>
            <person name="Ezra D."/>
            <person name="Gonzalez J."/>
            <person name="Henrissat B."/>
            <person name="Kuo A."/>
            <person name="Liang C."/>
            <person name="Lipzen A."/>
            <person name="Lutzoni F."/>
            <person name="Magnuson J."/>
            <person name="Mondo S."/>
            <person name="Nolan M."/>
            <person name="Ohm R."/>
            <person name="Pangilinan J."/>
            <person name="Park H.-J."/>
            <person name="Ramirez L."/>
            <person name="Alfaro M."/>
            <person name="Sun H."/>
            <person name="Tritt A."/>
            <person name="Yoshinaga Y."/>
            <person name="Zwiers L.-H."/>
            <person name="Turgeon B."/>
            <person name="Goodwin S."/>
            <person name="Spatafora J."/>
            <person name="Crous P."/>
            <person name="Grigoriev I."/>
        </authorList>
    </citation>
    <scope>NUCLEOTIDE SEQUENCE</scope>
    <source>
        <strain evidence="1">CBS 122368</strain>
    </source>
</reference>
<dbReference type="RefSeq" id="XP_033691822.1">
    <property type="nucleotide sequence ID" value="XM_033834345.1"/>
</dbReference>
<dbReference type="EMBL" id="ML987189">
    <property type="protein sequence ID" value="KAF2256818.1"/>
    <property type="molecule type" value="Genomic_DNA"/>
</dbReference>
<keyword evidence="2" id="KW-1185">Reference proteome</keyword>
<evidence type="ECO:0000313" key="1">
    <source>
        <dbReference type="EMBL" id="KAF2256818.1"/>
    </source>
</evidence>
<proteinExistence type="predicted"/>
<name>A0A6A6J2M9_9PLEO</name>
<dbReference type="Proteomes" id="UP000800094">
    <property type="component" value="Unassembled WGS sequence"/>
</dbReference>
<dbReference type="AlphaFoldDB" id="A0A6A6J2M9"/>
<organism evidence="1 2">
    <name type="scientific">Trematosphaeria pertusa</name>
    <dbReference type="NCBI Taxonomy" id="390896"/>
    <lineage>
        <taxon>Eukaryota</taxon>
        <taxon>Fungi</taxon>
        <taxon>Dikarya</taxon>
        <taxon>Ascomycota</taxon>
        <taxon>Pezizomycotina</taxon>
        <taxon>Dothideomycetes</taxon>
        <taxon>Pleosporomycetidae</taxon>
        <taxon>Pleosporales</taxon>
        <taxon>Massarineae</taxon>
        <taxon>Trematosphaeriaceae</taxon>
        <taxon>Trematosphaeria</taxon>
    </lineage>
</organism>
<evidence type="ECO:0000313" key="2">
    <source>
        <dbReference type="Proteomes" id="UP000800094"/>
    </source>
</evidence>
<dbReference type="GeneID" id="54587675"/>